<evidence type="ECO:0000256" key="5">
    <source>
        <dbReference type="ARBA" id="ARBA00022777"/>
    </source>
</evidence>
<keyword evidence="2" id="KW-0723">Serine/threonine-protein kinase</keyword>
<dbReference type="InterPro" id="IPR017441">
    <property type="entry name" value="Protein_kinase_ATP_BS"/>
</dbReference>
<evidence type="ECO:0000256" key="6">
    <source>
        <dbReference type="ARBA" id="ARBA00022840"/>
    </source>
</evidence>
<evidence type="ECO:0000259" key="10">
    <source>
        <dbReference type="PROSITE" id="PS50011"/>
    </source>
</evidence>
<dbReference type="InterPro" id="IPR011989">
    <property type="entry name" value="ARM-like"/>
</dbReference>
<dbReference type="PROSITE" id="PS00107">
    <property type="entry name" value="PROTEIN_KINASE_ATP"/>
    <property type="match status" value="1"/>
</dbReference>
<dbReference type="PANTHER" id="PTHR43289:SF6">
    <property type="entry name" value="SERINE_THREONINE-PROTEIN KINASE NEKL-3"/>
    <property type="match status" value="1"/>
</dbReference>
<keyword evidence="9" id="KW-1133">Transmembrane helix</keyword>
<evidence type="ECO:0000256" key="8">
    <source>
        <dbReference type="PROSITE-ProRule" id="PRU10141"/>
    </source>
</evidence>
<dbReference type="SMART" id="SM00028">
    <property type="entry name" value="TPR"/>
    <property type="match status" value="8"/>
</dbReference>
<dbReference type="Pfam" id="PF13432">
    <property type="entry name" value="TPR_16"/>
    <property type="match status" value="1"/>
</dbReference>
<dbReference type="OrthoDB" id="9814448at2"/>
<keyword evidence="7" id="KW-0802">TPR repeat</keyword>
<keyword evidence="6 8" id="KW-0067">ATP-binding</keyword>
<dbReference type="PROSITE" id="PS50005">
    <property type="entry name" value="TPR"/>
    <property type="match status" value="1"/>
</dbReference>
<evidence type="ECO:0000256" key="3">
    <source>
        <dbReference type="ARBA" id="ARBA00022679"/>
    </source>
</evidence>
<dbReference type="SUPFAM" id="SSF48371">
    <property type="entry name" value="ARM repeat"/>
    <property type="match status" value="1"/>
</dbReference>
<accession>A0A5S9IVI5</accession>
<feature type="transmembrane region" description="Helical" evidence="9">
    <location>
        <begin position="383"/>
        <end position="402"/>
    </location>
</feature>
<keyword evidence="12" id="KW-1185">Reference proteome</keyword>
<sequence length="1549" mass="180274">MNDIANYNAQIAQILHQQQALQENTIQQALSYCNAQKLNLAQVLIQRKVLPAQYVAQVIKMIHTRQGLNETHANSTSTVQEEPSKSIVKTIGKYEIISELGRGGMGVVYKVKQPGINRVLVLKTLLSNISSDPVSVKRFHKEAQMISALQHPNIIPIYDFGEENGFPYFVMQFIEGIDFQELIDKNTCERDELLQILIKVANALDHAHKNGIVHRDVKPANVFLDKNNNPYLADFGLAKMSDKSSSLTQSGAIIGTPFYLSPEQVRGHRKNIDHRSDVYALGIILYKLITGQFPFVDNQFSALYKKILQEMPTAPRKINREVSKELNFICLKTIAKNVEDRYQTAASFSQALQAYLAGEKQNIGKERMAFETKLWWNTYKKTVTAVVALCITVIAMFAWWQVAKYQTSETAQRERIYYNAYDLMRGEKYDLALQKISQIKSNTSRFTALKARIYQLTGEINKAQKLFTKALQAQDKDNEVLFLYAQFLYDTQKYQKALQYANHIVKNSRETAKYYRLRAAIYEKKQRQKFATRDRVRAKKIEDKKIAIELKQLHKYQNTNVDKALAIASQLTITFPRRAIGFRERAQIFLRKNKWDLAINDLQTAVKLEPIPKDYKNLGDIEYKIGNESQALSYYKKYDSLEKIVESGTLNKVLSLQVNLKKYLEAKETWKSITAKSAINLLQISRVYYYLQDYKNAKKFLQQIATSDEKLQTEVLYYTAITYYESGEKNKALTLLKKLFAQKNALNHEKFLVPFYLGEWEFDNKNYEAAFEYLQTAATLNGEHAQTNFLLANCHRLRKKYTKAIELYTKAIELEPWIDTYYKERAFCYISVNQKRRANDDFLHCIELDIGNLYLASYVYNNMIRQSNIFERFVLKKMLRGRVFLNYVDDKIDLFFKEKTILSRRYAQTATLQNAKQDPKNIERAQRLIDTLKTSKEKQIDDIAREGLMGMFMIQEVRDKLAQITKDKSLDNSVRQKFQAIYNDIRQQYITNQKAYFRKIISRYYMTEDNSTLLSLHSNKQINIDVLQQIMINPWEDMITRFFAGQIIVEIARNDVRNFFKTAYQSESPLTKLLINTLSMKNNLNLKFEIPQRIPADTPVFLQAKLAESLPVNHNLLKYLLQSDDAKISLPAAQKMWLAGKKTPQAILLRYCKDSRETIHAYALDTLWNLQKFPRPFQQQIVEKYTQVLVAGADHSSQKVKRVALSRMKYFTKPEFVKKLKKYAWSKETPVRLQSIFSLAIQGEITSLIPIISNPEENLALRAAPMIYFESDHKNNTPIFDIITSAQKLVQDDNPTMRSIMIEYLMRASRGRLIKFFLSHIDQNNPKSAWAMANGLIECDIEISNLLLKLCKHKHKMVRRAATMSLVHNYLRHKKIKELDALHKKLRKADKKMRTFAAFGYSFRVYHNLYSAKYFASNINNFENNNTYIKFLQKLESHFSNKKLHETSQYKMCLDRAVELDPQNDRCLLEKAIADYLLQQPQQSLQTLQKIKRENCLQQYWMAKAHLKLRNLEAAQENIKKAILSQPWNAKFLKLKSQIATQKNLDKGK</sequence>
<dbReference type="InterPro" id="IPR011009">
    <property type="entry name" value="Kinase-like_dom_sf"/>
</dbReference>
<keyword evidence="5 11" id="KW-0418">Kinase</keyword>
<dbReference type="SUPFAM" id="SSF56112">
    <property type="entry name" value="Protein kinase-like (PK-like)"/>
    <property type="match status" value="1"/>
</dbReference>
<dbReference type="RefSeq" id="WP_151972200.1">
    <property type="nucleotide sequence ID" value="NZ_AP019860.1"/>
</dbReference>
<dbReference type="PROSITE" id="PS00108">
    <property type="entry name" value="PROTEIN_KINASE_ST"/>
    <property type="match status" value="1"/>
</dbReference>
<dbReference type="InterPro" id="IPR000719">
    <property type="entry name" value="Prot_kinase_dom"/>
</dbReference>
<dbReference type="PROSITE" id="PS50011">
    <property type="entry name" value="PROTEIN_KINASE_DOM"/>
    <property type="match status" value="1"/>
</dbReference>
<keyword evidence="4 8" id="KW-0547">Nucleotide-binding</keyword>
<feature type="domain" description="Protein kinase" evidence="10">
    <location>
        <begin position="94"/>
        <end position="356"/>
    </location>
</feature>
<dbReference type="PANTHER" id="PTHR43289">
    <property type="entry name" value="MITOGEN-ACTIVATED PROTEIN KINASE KINASE KINASE 20-RELATED"/>
    <property type="match status" value="1"/>
</dbReference>
<dbReference type="CDD" id="cd14014">
    <property type="entry name" value="STKc_PknB_like"/>
    <property type="match status" value="1"/>
</dbReference>
<dbReference type="InterPro" id="IPR011990">
    <property type="entry name" value="TPR-like_helical_dom_sf"/>
</dbReference>
<dbReference type="Pfam" id="PF14559">
    <property type="entry name" value="TPR_19"/>
    <property type="match status" value="1"/>
</dbReference>
<keyword evidence="9" id="KW-0812">Transmembrane</keyword>
<dbReference type="InterPro" id="IPR016024">
    <property type="entry name" value="ARM-type_fold"/>
</dbReference>
<feature type="binding site" evidence="8">
    <location>
        <position position="123"/>
    </location>
    <ligand>
        <name>ATP</name>
        <dbReference type="ChEBI" id="CHEBI:30616"/>
    </ligand>
</feature>
<dbReference type="Gene3D" id="1.10.510.10">
    <property type="entry name" value="Transferase(Phosphotransferase) domain 1"/>
    <property type="match status" value="1"/>
</dbReference>
<organism evidence="11 12">
    <name type="scientific">Uabimicrobium amorphum</name>
    <dbReference type="NCBI Taxonomy" id="2596890"/>
    <lineage>
        <taxon>Bacteria</taxon>
        <taxon>Pseudomonadati</taxon>
        <taxon>Planctomycetota</taxon>
        <taxon>Candidatus Uabimicrobiia</taxon>
        <taxon>Candidatus Uabimicrobiales</taxon>
        <taxon>Candidatus Uabimicrobiaceae</taxon>
        <taxon>Candidatus Uabimicrobium</taxon>
    </lineage>
</organism>
<dbReference type="EMBL" id="AP019860">
    <property type="protein sequence ID" value="BBM88061.1"/>
    <property type="molecule type" value="Genomic_DNA"/>
</dbReference>
<dbReference type="EC" id="2.7.11.1" evidence="1"/>
<dbReference type="SUPFAM" id="SSF48452">
    <property type="entry name" value="TPR-like"/>
    <property type="match status" value="2"/>
</dbReference>
<keyword evidence="3" id="KW-0808">Transferase</keyword>
<dbReference type="InterPro" id="IPR019734">
    <property type="entry name" value="TPR_rpt"/>
</dbReference>
<evidence type="ECO:0000313" key="12">
    <source>
        <dbReference type="Proteomes" id="UP000326354"/>
    </source>
</evidence>
<dbReference type="GO" id="GO:0005524">
    <property type="term" value="F:ATP binding"/>
    <property type="evidence" value="ECO:0007669"/>
    <property type="project" value="UniProtKB-UniRule"/>
</dbReference>
<dbReference type="SMART" id="SM00220">
    <property type="entry name" value="S_TKc"/>
    <property type="match status" value="1"/>
</dbReference>
<proteinExistence type="predicted"/>
<evidence type="ECO:0000256" key="9">
    <source>
        <dbReference type="SAM" id="Phobius"/>
    </source>
</evidence>
<evidence type="ECO:0000313" key="11">
    <source>
        <dbReference type="EMBL" id="BBM88061.1"/>
    </source>
</evidence>
<feature type="repeat" description="TPR" evidence="7">
    <location>
        <begin position="785"/>
        <end position="818"/>
    </location>
</feature>
<dbReference type="Gene3D" id="1.25.40.10">
    <property type="entry name" value="Tetratricopeptide repeat domain"/>
    <property type="match status" value="4"/>
</dbReference>
<dbReference type="Proteomes" id="UP000326354">
    <property type="component" value="Chromosome"/>
</dbReference>
<name>A0A5S9IVI5_UABAM</name>
<evidence type="ECO:0000256" key="2">
    <source>
        <dbReference type="ARBA" id="ARBA00022527"/>
    </source>
</evidence>
<keyword evidence="9" id="KW-0472">Membrane</keyword>
<evidence type="ECO:0000256" key="4">
    <source>
        <dbReference type="ARBA" id="ARBA00022741"/>
    </source>
</evidence>
<dbReference type="SUPFAM" id="SSF81901">
    <property type="entry name" value="HCP-like"/>
    <property type="match status" value="1"/>
</dbReference>
<protein>
    <recommendedName>
        <fullName evidence="1">non-specific serine/threonine protein kinase</fullName>
        <ecNumber evidence="1">2.7.11.1</ecNumber>
    </recommendedName>
</protein>
<dbReference type="FunFam" id="1.10.510.10:FF:000021">
    <property type="entry name" value="Serine/threonine protein kinase"/>
    <property type="match status" value="1"/>
</dbReference>
<dbReference type="Pfam" id="PF00069">
    <property type="entry name" value="Pkinase"/>
    <property type="match status" value="1"/>
</dbReference>
<evidence type="ECO:0000256" key="1">
    <source>
        <dbReference type="ARBA" id="ARBA00012513"/>
    </source>
</evidence>
<dbReference type="Gene3D" id="3.30.200.20">
    <property type="entry name" value="Phosphorylase Kinase, domain 1"/>
    <property type="match status" value="1"/>
</dbReference>
<reference evidence="11 12" key="1">
    <citation type="submission" date="2019-08" db="EMBL/GenBank/DDBJ databases">
        <title>Complete genome sequence of Candidatus Uab amorphum.</title>
        <authorList>
            <person name="Shiratori T."/>
            <person name="Suzuki S."/>
            <person name="Kakizawa Y."/>
            <person name="Ishida K."/>
        </authorList>
    </citation>
    <scope>NUCLEOTIDE SEQUENCE [LARGE SCALE GENOMIC DNA]</scope>
    <source>
        <strain evidence="11 12">SRT547</strain>
    </source>
</reference>
<dbReference type="KEGG" id="uam:UABAM_06477"/>
<dbReference type="InterPro" id="IPR008271">
    <property type="entry name" value="Ser/Thr_kinase_AS"/>
</dbReference>
<evidence type="ECO:0000256" key="7">
    <source>
        <dbReference type="PROSITE-ProRule" id="PRU00339"/>
    </source>
</evidence>
<dbReference type="GO" id="GO:0004674">
    <property type="term" value="F:protein serine/threonine kinase activity"/>
    <property type="evidence" value="ECO:0007669"/>
    <property type="project" value="UniProtKB-KW"/>
</dbReference>
<gene>
    <name evidence="11" type="ORF">UABAM_06477</name>
</gene>
<dbReference type="Gene3D" id="1.25.10.10">
    <property type="entry name" value="Leucine-rich Repeat Variant"/>
    <property type="match status" value="1"/>
</dbReference>